<proteinExistence type="predicted"/>
<dbReference type="EMBL" id="JAPCWZ010000004">
    <property type="protein sequence ID" value="KAK8869317.1"/>
    <property type="molecule type" value="Genomic_DNA"/>
</dbReference>
<dbReference type="SUPFAM" id="SSF53474">
    <property type="entry name" value="alpha/beta-Hydrolases"/>
    <property type="match status" value="1"/>
</dbReference>
<dbReference type="Proteomes" id="UP001390339">
    <property type="component" value="Unassembled WGS sequence"/>
</dbReference>
<protein>
    <submittedName>
        <fullName evidence="2">TAP-like protein-domain-containing protein</fullName>
    </submittedName>
</protein>
<comment type="caution">
    <text evidence="2">The sequence shown here is derived from an EMBL/GenBank/DDBJ whole genome shotgun (WGS) entry which is preliminary data.</text>
</comment>
<dbReference type="Pfam" id="PF08386">
    <property type="entry name" value="Abhydrolase_4"/>
    <property type="match status" value="1"/>
</dbReference>
<evidence type="ECO:0000313" key="2">
    <source>
        <dbReference type="EMBL" id="KAK8869317.1"/>
    </source>
</evidence>
<name>A0ABR2IX21_9PEZI</name>
<feature type="domain" description="Peptidase S33 tripeptidyl aminopeptidase-like C-terminal" evidence="1">
    <location>
        <begin position="44"/>
        <end position="123"/>
    </location>
</feature>
<reference evidence="2 3" key="1">
    <citation type="journal article" date="2024" name="IMA Fungus">
        <title>Apiospora arundinis, a panoply of carbohydrate-active enzymes and secondary metabolites.</title>
        <authorList>
            <person name="Sorensen T."/>
            <person name="Petersen C."/>
            <person name="Muurmann A.T."/>
            <person name="Christiansen J.V."/>
            <person name="Brundto M.L."/>
            <person name="Overgaard C.K."/>
            <person name="Boysen A.T."/>
            <person name="Wollenberg R.D."/>
            <person name="Larsen T.O."/>
            <person name="Sorensen J.L."/>
            <person name="Nielsen K.L."/>
            <person name="Sondergaard T.E."/>
        </authorList>
    </citation>
    <scope>NUCLEOTIDE SEQUENCE [LARGE SCALE GENOMIC DNA]</scope>
    <source>
        <strain evidence="2 3">AAU 773</strain>
    </source>
</reference>
<evidence type="ECO:0000259" key="1">
    <source>
        <dbReference type="Pfam" id="PF08386"/>
    </source>
</evidence>
<evidence type="ECO:0000313" key="3">
    <source>
        <dbReference type="Proteomes" id="UP001390339"/>
    </source>
</evidence>
<gene>
    <name evidence="2" type="ORF">PGQ11_007895</name>
</gene>
<organism evidence="2 3">
    <name type="scientific">Apiospora arundinis</name>
    <dbReference type="NCBI Taxonomy" id="335852"/>
    <lineage>
        <taxon>Eukaryota</taxon>
        <taxon>Fungi</taxon>
        <taxon>Dikarya</taxon>
        <taxon>Ascomycota</taxon>
        <taxon>Pezizomycotina</taxon>
        <taxon>Sordariomycetes</taxon>
        <taxon>Xylariomycetidae</taxon>
        <taxon>Amphisphaeriales</taxon>
        <taxon>Apiosporaceae</taxon>
        <taxon>Apiospora</taxon>
    </lineage>
</organism>
<dbReference type="Gene3D" id="3.40.50.1820">
    <property type="entry name" value="alpha/beta hydrolase"/>
    <property type="match status" value="1"/>
</dbReference>
<sequence>MTAVVCGDGESQSNLMTAGFADYVAGLQRRQNADFAFLEAQTTLAAEPRQVLGKPAAPILFVSSRYDPATPLANALAMVKVHPGSRVLIQEKAGHGSLFLPGRCREDYIKKYLATGKLPPGGTPYDVSLHLKLLELGDSRKRHVDLTNLENLC</sequence>
<dbReference type="InterPro" id="IPR029058">
    <property type="entry name" value="AB_hydrolase_fold"/>
</dbReference>
<keyword evidence="3" id="KW-1185">Reference proteome</keyword>
<accession>A0ABR2IX21</accession>
<dbReference type="InterPro" id="IPR013595">
    <property type="entry name" value="Pept_S33_TAP-like_C"/>
</dbReference>